<dbReference type="AlphaFoldDB" id="A0A4V2K149"/>
<organism evidence="2">
    <name type="scientific">Dichomitus squalens</name>
    <dbReference type="NCBI Taxonomy" id="114155"/>
    <lineage>
        <taxon>Eukaryota</taxon>
        <taxon>Fungi</taxon>
        <taxon>Dikarya</taxon>
        <taxon>Basidiomycota</taxon>
        <taxon>Agaricomycotina</taxon>
        <taxon>Agaricomycetes</taxon>
        <taxon>Polyporales</taxon>
        <taxon>Polyporaceae</taxon>
        <taxon>Dichomitus</taxon>
    </lineage>
</organism>
<gene>
    <name evidence="2" type="ORF">BD311DRAFT_752526</name>
</gene>
<dbReference type="EMBL" id="ML143399">
    <property type="protein sequence ID" value="TBU31393.1"/>
    <property type="molecule type" value="Genomic_DNA"/>
</dbReference>
<reference evidence="2" key="1">
    <citation type="submission" date="2019-01" db="EMBL/GenBank/DDBJ databases">
        <title>Draft genome sequences of three monokaryotic isolates of the white-rot basidiomycete fungus Dichomitus squalens.</title>
        <authorList>
            <consortium name="DOE Joint Genome Institute"/>
            <person name="Lopez S.C."/>
            <person name="Andreopoulos B."/>
            <person name="Pangilinan J."/>
            <person name="Lipzen A."/>
            <person name="Riley R."/>
            <person name="Ahrendt S."/>
            <person name="Ng V."/>
            <person name="Barry K."/>
            <person name="Daum C."/>
            <person name="Grigoriev I.V."/>
            <person name="Hilden K.S."/>
            <person name="Makela M.R."/>
            <person name="de Vries R.P."/>
        </authorList>
    </citation>
    <scope>NUCLEOTIDE SEQUENCE [LARGE SCALE GENOMIC DNA]</scope>
    <source>
        <strain evidence="2">OM18370.1</strain>
    </source>
</reference>
<protein>
    <submittedName>
        <fullName evidence="2">Uncharacterized protein</fullName>
    </submittedName>
</protein>
<dbReference type="Proteomes" id="UP000292957">
    <property type="component" value="Unassembled WGS sequence"/>
</dbReference>
<evidence type="ECO:0000313" key="2">
    <source>
        <dbReference type="EMBL" id="TBU31393.1"/>
    </source>
</evidence>
<feature type="region of interest" description="Disordered" evidence="1">
    <location>
        <begin position="1"/>
        <end position="20"/>
    </location>
</feature>
<name>A0A4V2K149_9APHY</name>
<proteinExistence type="predicted"/>
<evidence type="ECO:0000256" key="1">
    <source>
        <dbReference type="SAM" id="MobiDB-lite"/>
    </source>
</evidence>
<accession>A0A4V2K149</accession>
<sequence length="84" mass="8527">MRHPSDDAGGRSTTPCAPRPEDLLAESLLLLLVFRAASTAGHFAARPPPSPGGSNTLWLGSLTLRASSSGFPAAAIMQPSAGAD</sequence>